<feature type="region of interest" description="Disordered" evidence="1">
    <location>
        <begin position="1"/>
        <end position="25"/>
    </location>
</feature>
<keyword evidence="4" id="KW-1185">Reference proteome</keyword>
<sequence>MSFGQGGPFGGPGGSTPDWDALADESATRSRRRRWLLIGGGALAALAVAAIVATAVITSGKDSKATALPAAPDLPKEPTAKPSFPDVSVPPPPDPRDYISDPAKDTAPLTPATLFPDENMIVGEHSYPRATASATTDCTAAAQGALGSLLAGNGCTQVLRATYAKDGVAVTVGVAVFPTPAKAAKVRDQTKPNLAPLVGGGVPAAFCQGTRCRTTTNATGRYAYFTISGYTDGKAVTESETLAQQIGRDGASYAFTRITQRGKDQAAKAAEEQLKSQS</sequence>
<evidence type="ECO:0000256" key="2">
    <source>
        <dbReference type="SAM" id="Phobius"/>
    </source>
</evidence>
<dbReference type="RefSeq" id="WP_052859637.1">
    <property type="nucleotide sequence ID" value="NZ_SIXH01000074.1"/>
</dbReference>
<keyword evidence="2" id="KW-0472">Membrane</keyword>
<dbReference type="EMBL" id="SIXH01000074">
    <property type="protein sequence ID" value="TBO59615.1"/>
    <property type="molecule type" value="Genomic_DNA"/>
</dbReference>
<keyword evidence="2" id="KW-0812">Transmembrane</keyword>
<dbReference type="Proteomes" id="UP000292452">
    <property type="component" value="Unassembled WGS sequence"/>
</dbReference>
<dbReference type="GeneID" id="97376768"/>
<reference evidence="3 4" key="1">
    <citation type="submission" date="2019-02" db="EMBL/GenBank/DDBJ databases">
        <title>Draft Genome Sequence of Streptomyces sp. AM-2504, identified by 16S rRNA comparative analysis as a Streptomyces Kasugaensis strain.</title>
        <authorList>
            <person name="Napolioni V."/>
            <person name="Giuliodori A.M."/>
            <person name="Spurio R."/>
            <person name="Fabbretti A."/>
        </authorList>
    </citation>
    <scope>NUCLEOTIDE SEQUENCE [LARGE SCALE GENOMIC DNA]</scope>
    <source>
        <strain evidence="3 4">AM-2504</strain>
    </source>
</reference>
<evidence type="ECO:0000256" key="1">
    <source>
        <dbReference type="SAM" id="MobiDB-lite"/>
    </source>
</evidence>
<accession>A0A4Q9HXA2</accession>
<organism evidence="3 4">
    <name type="scientific">Streptomyces kasugaensis</name>
    <dbReference type="NCBI Taxonomy" id="1946"/>
    <lineage>
        <taxon>Bacteria</taxon>
        <taxon>Bacillati</taxon>
        <taxon>Actinomycetota</taxon>
        <taxon>Actinomycetes</taxon>
        <taxon>Kitasatosporales</taxon>
        <taxon>Streptomycetaceae</taxon>
        <taxon>Streptomyces</taxon>
    </lineage>
</organism>
<gene>
    <name evidence="3" type="ORF">EYS09_11305</name>
</gene>
<feature type="compositionally biased region" description="Gly residues" evidence="1">
    <location>
        <begin position="1"/>
        <end position="14"/>
    </location>
</feature>
<dbReference type="AlphaFoldDB" id="A0A4Q9HXA2"/>
<name>A0A4Q9HXA2_STRKA</name>
<feature type="transmembrane region" description="Helical" evidence="2">
    <location>
        <begin position="35"/>
        <end position="57"/>
    </location>
</feature>
<keyword evidence="2" id="KW-1133">Transmembrane helix</keyword>
<comment type="caution">
    <text evidence="3">The sequence shown here is derived from an EMBL/GenBank/DDBJ whole genome shotgun (WGS) entry which is preliminary data.</text>
</comment>
<feature type="region of interest" description="Disordered" evidence="1">
    <location>
        <begin position="62"/>
        <end position="113"/>
    </location>
</feature>
<evidence type="ECO:0000313" key="4">
    <source>
        <dbReference type="Proteomes" id="UP000292452"/>
    </source>
</evidence>
<feature type="compositionally biased region" description="Basic and acidic residues" evidence="1">
    <location>
        <begin position="94"/>
        <end position="104"/>
    </location>
</feature>
<evidence type="ECO:0000313" key="3">
    <source>
        <dbReference type="EMBL" id="TBO59615.1"/>
    </source>
</evidence>
<protein>
    <submittedName>
        <fullName evidence="3">Uncharacterized protein</fullName>
    </submittedName>
</protein>
<proteinExistence type="predicted"/>